<keyword evidence="4" id="KW-1185">Reference proteome</keyword>
<feature type="chain" id="PRO_5012007221" evidence="1">
    <location>
        <begin position="27"/>
        <end position="220"/>
    </location>
</feature>
<dbReference type="AlphaFoldDB" id="A0A1T5E7W9"/>
<dbReference type="EMBL" id="FUZF01000010">
    <property type="protein sequence ID" value="SKB79883.1"/>
    <property type="molecule type" value="Genomic_DNA"/>
</dbReference>
<protein>
    <submittedName>
        <fullName evidence="3">Outer membrane protein beta-barrel domain-containing protein</fullName>
    </submittedName>
</protein>
<reference evidence="4" key="1">
    <citation type="submission" date="2017-02" db="EMBL/GenBank/DDBJ databases">
        <authorList>
            <person name="Varghese N."/>
            <person name="Submissions S."/>
        </authorList>
    </citation>
    <scope>NUCLEOTIDE SEQUENCE [LARGE SCALE GENOMIC DNA]</scope>
    <source>
        <strain evidence="4">DSM 24091</strain>
    </source>
</reference>
<dbReference type="Proteomes" id="UP000190150">
    <property type="component" value="Unassembled WGS sequence"/>
</dbReference>
<keyword evidence="1" id="KW-0732">Signal</keyword>
<dbReference type="OrthoDB" id="978236at2"/>
<evidence type="ECO:0000256" key="1">
    <source>
        <dbReference type="SAM" id="SignalP"/>
    </source>
</evidence>
<dbReference type="Pfam" id="PF13568">
    <property type="entry name" value="OMP_b-brl_2"/>
    <property type="match status" value="1"/>
</dbReference>
<dbReference type="InterPro" id="IPR025665">
    <property type="entry name" value="Beta-barrel_OMP_2"/>
</dbReference>
<evidence type="ECO:0000313" key="4">
    <source>
        <dbReference type="Proteomes" id="UP000190150"/>
    </source>
</evidence>
<proteinExistence type="predicted"/>
<accession>A0A1T5E7W9</accession>
<dbReference type="RefSeq" id="WP_079643316.1">
    <property type="nucleotide sequence ID" value="NZ_FUZF01000010.1"/>
</dbReference>
<name>A0A1T5E7W9_9SPHI</name>
<sequence>MVHITKAFFSFIFICCSLISTQEAYAQSYYGGREKNIRLGLTVNPNLGWLRYENDQESSPKIGFSYGLVADLGFARNYYFSTGLLINSINSRTEPAYLSVDKNDPAIPTYKDISLKYVEVPLTIKLKSTENDLGRFYGQFGFTAGVKVSAKEKFENDKKQTMSGTDLFRLGLQIGGGAEWRLGNDMGLMTGVTFNNGFTRAIKDGKPRSSYAALNIGLLF</sequence>
<evidence type="ECO:0000313" key="3">
    <source>
        <dbReference type="EMBL" id="SKB79883.1"/>
    </source>
</evidence>
<gene>
    <name evidence="3" type="ORF">SAMN05660841_02400</name>
</gene>
<feature type="domain" description="Outer membrane protein beta-barrel" evidence="2">
    <location>
        <begin position="35"/>
        <end position="198"/>
    </location>
</feature>
<organism evidence="3 4">
    <name type="scientific">Sphingobacterium nematocida</name>
    <dbReference type="NCBI Taxonomy" id="1513896"/>
    <lineage>
        <taxon>Bacteria</taxon>
        <taxon>Pseudomonadati</taxon>
        <taxon>Bacteroidota</taxon>
        <taxon>Sphingobacteriia</taxon>
        <taxon>Sphingobacteriales</taxon>
        <taxon>Sphingobacteriaceae</taxon>
        <taxon>Sphingobacterium</taxon>
    </lineage>
</organism>
<evidence type="ECO:0000259" key="2">
    <source>
        <dbReference type="Pfam" id="PF13568"/>
    </source>
</evidence>
<dbReference type="STRING" id="1513896.SAMN05660841_02400"/>
<feature type="signal peptide" evidence="1">
    <location>
        <begin position="1"/>
        <end position="26"/>
    </location>
</feature>